<reference evidence="3 4" key="1">
    <citation type="submission" date="2020-08" db="EMBL/GenBank/DDBJ databases">
        <title>Genome sequence of Rhodobacteraceae bacterium Lw-13e.</title>
        <authorList>
            <person name="Poehlein A."/>
            <person name="Wolter L."/>
            <person name="Daniel R."/>
            <person name="Brinkhoff T."/>
        </authorList>
    </citation>
    <scope>NUCLEOTIDE SEQUENCE [LARGE SCALE GENOMIC DNA]</scope>
    <source>
        <strain evidence="3 4">Lw-13e</strain>
    </source>
</reference>
<dbReference type="RefSeq" id="WP_231388586.1">
    <property type="nucleotide sequence ID" value="NZ_CP060436.1"/>
</dbReference>
<evidence type="ECO:0000259" key="2">
    <source>
        <dbReference type="PROSITE" id="PS51782"/>
    </source>
</evidence>
<evidence type="ECO:0000313" key="4">
    <source>
        <dbReference type="Proteomes" id="UP000283786"/>
    </source>
</evidence>
<dbReference type="Pfam" id="PF01551">
    <property type="entry name" value="Peptidase_M23"/>
    <property type="match status" value="1"/>
</dbReference>
<name>A0A418SF29_9RHOB</name>
<dbReference type="SUPFAM" id="SSF51261">
    <property type="entry name" value="Duplicated hybrid motif"/>
    <property type="match status" value="1"/>
</dbReference>
<dbReference type="AlphaFoldDB" id="A0A418SF29"/>
<dbReference type="CDD" id="cd12797">
    <property type="entry name" value="M23_peptidase"/>
    <property type="match status" value="1"/>
</dbReference>
<dbReference type="EMBL" id="CP060436">
    <property type="protein sequence ID" value="QPM89303.1"/>
    <property type="molecule type" value="Genomic_DNA"/>
</dbReference>
<dbReference type="GO" id="GO:0004222">
    <property type="term" value="F:metalloendopeptidase activity"/>
    <property type="evidence" value="ECO:0007669"/>
    <property type="project" value="TreeGrafter"/>
</dbReference>
<dbReference type="Proteomes" id="UP000283786">
    <property type="component" value="Chromosome"/>
</dbReference>
<dbReference type="Pfam" id="PF01476">
    <property type="entry name" value="LysM"/>
    <property type="match status" value="2"/>
</dbReference>
<sequence>MTGNFRPKPLPVMMTGPGPRPLSAGRKAVALFPADRPLHLGRYVTTGLALGMLGLVTACGPVDSDLRGGLGGFSTAEAARGVSATRPQPDNRGVISYPNYQIAVARQGDTVADVASRLGLSAGELARYNGLSPTDPLSAGAVLALPVRVAEPSPATGAAGTGPILSPEDVDLTTMAGTAIERAADREIAVATLPATSTGQPARQVGAEPIRHQVLRGETVYTIARLYGVSVRSLAEWNGLDSNFTIREGQFLIIPLVASDGSTVEAAAVTTAPGSGSPTPLPPSASAPLPADSPPPLADAAAVPSTAPDLGAGQQQSAGGALAYPVQGSIIRTYAKGRNDGIDISAAPGTTVKAADSGTVAAIIQDSDNQSVVVVKHSANLLTLYSNVTEITVKKGDSVSRGQALAKIPGDGENFVHFEVRQGLDSVDPESYLN</sequence>
<accession>A0A418SF29</accession>
<evidence type="ECO:0000313" key="3">
    <source>
        <dbReference type="EMBL" id="QPM89303.1"/>
    </source>
</evidence>
<dbReference type="SMART" id="SM00257">
    <property type="entry name" value="LysM"/>
    <property type="match status" value="2"/>
</dbReference>
<feature type="domain" description="LysM" evidence="2">
    <location>
        <begin position="101"/>
        <end position="145"/>
    </location>
</feature>
<dbReference type="PANTHER" id="PTHR21666:SF270">
    <property type="entry name" value="MUREIN HYDROLASE ACTIVATOR ENVC"/>
    <property type="match status" value="1"/>
</dbReference>
<dbReference type="Gene3D" id="3.10.350.10">
    <property type="entry name" value="LysM domain"/>
    <property type="match status" value="2"/>
</dbReference>
<dbReference type="InterPro" id="IPR011055">
    <property type="entry name" value="Dup_hybrid_motif"/>
</dbReference>
<feature type="compositionally biased region" description="Low complexity" evidence="1">
    <location>
        <begin position="298"/>
        <end position="318"/>
    </location>
</feature>
<dbReference type="InterPro" id="IPR018392">
    <property type="entry name" value="LysM"/>
</dbReference>
<gene>
    <name evidence="3" type="ORF">PSAL_005180</name>
</gene>
<organism evidence="3 4">
    <name type="scientific">Pseudooceanicola algae</name>
    <dbReference type="NCBI Taxonomy" id="1537215"/>
    <lineage>
        <taxon>Bacteria</taxon>
        <taxon>Pseudomonadati</taxon>
        <taxon>Pseudomonadota</taxon>
        <taxon>Alphaproteobacteria</taxon>
        <taxon>Rhodobacterales</taxon>
        <taxon>Paracoccaceae</taxon>
        <taxon>Pseudooceanicola</taxon>
    </lineage>
</organism>
<feature type="domain" description="LysM" evidence="2">
    <location>
        <begin position="210"/>
        <end position="254"/>
    </location>
</feature>
<dbReference type="InterPro" id="IPR050570">
    <property type="entry name" value="Cell_wall_metabolism_enzyme"/>
</dbReference>
<protein>
    <recommendedName>
        <fullName evidence="2">LysM domain-containing protein</fullName>
    </recommendedName>
</protein>
<evidence type="ECO:0000256" key="1">
    <source>
        <dbReference type="SAM" id="MobiDB-lite"/>
    </source>
</evidence>
<proteinExistence type="predicted"/>
<dbReference type="CDD" id="cd00118">
    <property type="entry name" value="LysM"/>
    <property type="match status" value="2"/>
</dbReference>
<keyword evidence="4" id="KW-1185">Reference proteome</keyword>
<feature type="compositionally biased region" description="Pro residues" evidence="1">
    <location>
        <begin position="279"/>
        <end position="297"/>
    </location>
</feature>
<dbReference type="KEGG" id="palw:PSAL_005180"/>
<dbReference type="PROSITE" id="PS51782">
    <property type="entry name" value="LYSM"/>
    <property type="match status" value="2"/>
</dbReference>
<dbReference type="SUPFAM" id="SSF54106">
    <property type="entry name" value="LysM domain"/>
    <property type="match status" value="1"/>
</dbReference>
<dbReference type="Gene3D" id="2.70.70.10">
    <property type="entry name" value="Glucose Permease (Domain IIA)"/>
    <property type="match status" value="1"/>
</dbReference>
<dbReference type="PANTHER" id="PTHR21666">
    <property type="entry name" value="PEPTIDASE-RELATED"/>
    <property type="match status" value="1"/>
</dbReference>
<dbReference type="InterPro" id="IPR016047">
    <property type="entry name" value="M23ase_b-sheet_dom"/>
</dbReference>
<feature type="region of interest" description="Disordered" evidence="1">
    <location>
        <begin position="270"/>
        <end position="318"/>
    </location>
</feature>
<dbReference type="InterPro" id="IPR036779">
    <property type="entry name" value="LysM_dom_sf"/>
</dbReference>